<dbReference type="GeneID" id="11175072"/>
<protein>
    <submittedName>
        <fullName evidence="2">E4</fullName>
    </submittedName>
</protein>
<organism evidence="2 3">
    <name type="scientific">Canis familiaris papillomavirus 8</name>
    <dbReference type="NCBI Taxonomy" id="1081055"/>
    <lineage>
        <taxon>Viruses</taxon>
        <taxon>Monodnaviria</taxon>
        <taxon>Shotokuvirae</taxon>
        <taxon>Cossaviricota</taxon>
        <taxon>Papovaviricetes</taxon>
        <taxon>Zurhausenvirales</taxon>
        <taxon>Papillomaviridae</taxon>
        <taxon>Firstpapillomavirinae</taxon>
        <taxon>Chipapillomavirus</taxon>
        <taxon>Chipapillomavirus 3</taxon>
    </lineage>
</organism>
<sequence>MQRDIVLREYGRLCITMRPFHLAILLLALHRPPTLVERLNYILTGYPPPNDEPETGERSPARGRRRRRKERLSSPQFTPPHTPPRSPTALLTPPSPFPSLLGGFSDPPSSQWELPPSQRRLAQGRSRGPTPPKHPESQRSDSPHPPQQGPGPSASQRIVSLPRGVPRSPRTNPFWFPFTESVEEEGTGLSVVRGGGNNTPGPLRSRPQTPDHWDPLPRPEEVPRRRRRPRLQQQHEDLRLALQQLGRDAFQLREDIETDLNTFFGKLGIAPHRL</sequence>
<feature type="compositionally biased region" description="Pro residues" evidence="1">
    <location>
        <begin position="77"/>
        <end position="86"/>
    </location>
</feature>
<evidence type="ECO:0000256" key="1">
    <source>
        <dbReference type="SAM" id="MobiDB-lite"/>
    </source>
</evidence>
<accession>G3DRE1</accession>
<feature type="compositionally biased region" description="Basic and acidic residues" evidence="1">
    <location>
        <begin position="133"/>
        <end position="142"/>
    </location>
</feature>
<reference evidence="2 3" key="1">
    <citation type="journal article" date="2011" name="Vet. Dermatol.">
        <title>A case of a canine pigmented plaque associated with the presence of a Chi-papillomavirus.</title>
        <authorList>
            <person name="Lange C.E."/>
            <person name="Tobler K."/>
            <person name="Lehner A."/>
            <person name="Vetsch E."/>
            <person name="Favrot C."/>
        </authorList>
    </citation>
    <scope>NUCLEOTIDE SEQUENCE [LARGE SCALE GENOMIC DNA]</scope>
    <source>
        <strain evidence="2">Charlotte</strain>
    </source>
</reference>
<dbReference type="OrthoDB" id="27008at10239"/>
<feature type="compositionally biased region" description="Basic residues" evidence="1">
    <location>
        <begin position="61"/>
        <end position="70"/>
    </location>
</feature>
<feature type="compositionally biased region" description="Basic and acidic residues" evidence="1">
    <location>
        <begin position="209"/>
        <end position="223"/>
    </location>
</feature>
<proteinExistence type="predicted"/>
<dbReference type="Proteomes" id="UP000116989">
    <property type="component" value="Segment"/>
</dbReference>
<dbReference type="RefSeq" id="YP_004857846.1">
    <property type="nucleotide sequence ID" value="NC_016014.1"/>
</dbReference>
<evidence type="ECO:0000313" key="2">
    <source>
        <dbReference type="EMBL" id="AEO16194.1"/>
    </source>
</evidence>
<feature type="region of interest" description="Disordered" evidence="1">
    <location>
        <begin position="45"/>
        <end position="173"/>
    </location>
</feature>
<feature type="region of interest" description="Disordered" evidence="1">
    <location>
        <begin position="186"/>
        <end position="232"/>
    </location>
</feature>
<evidence type="ECO:0000313" key="3">
    <source>
        <dbReference type="Proteomes" id="UP000116989"/>
    </source>
</evidence>
<dbReference type="KEGG" id="vg:11175072"/>
<name>G3DRE1_9PAPI</name>
<keyword evidence="3" id="KW-1185">Reference proteome</keyword>
<dbReference type="EMBL" id="HQ262536">
    <property type="protein sequence ID" value="AEO16194.1"/>
    <property type="molecule type" value="Genomic_DNA"/>
</dbReference>